<dbReference type="Proteomes" id="UP000079169">
    <property type="component" value="Unplaced"/>
</dbReference>
<dbReference type="AlphaFoldDB" id="A0A1S3DU37"/>
<name>A0A1S3DU37_DIACI</name>
<evidence type="ECO:0000313" key="3">
    <source>
        <dbReference type="RefSeq" id="XP_008488004.1"/>
    </source>
</evidence>
<evidence type="ECO:0000313" key="2">
    <source>
        <dbReference type="Proteomes" id="UP000079169"/>
    </source>
</evidence>
<evidence type="ECO:0000256" key="1">
    <source>
        <dbReference type="SAM" id="MobiDB-lite"/>
    </source>
</evidence>
<proteinExistence type="predicted"/>
<reference evidence="3" key="1">
    <citation type="submission" date="2025-08" db="UniProtKB">
        <authorList>
            <consortium name="RefSeq"/>
        </authorList>
    </citation>
    <scope>IDENTIFICATION</scope>
</reference>
<dbReference type="GeneID" id="103524750"/>
<gene>
    <name evidence="3" type="primary">LOC103524750</name>
</gene>
<sequence length="288" mass="33017">MKIMSSLNFPETVESEFEADYWPPDRRASACSLPCHVAIPSSELNLEFPNDVYSVAGARKVCAFWTHLDEALGKEEAREMFDLTTARYTVRDDDVCARCIPDCVVTENAPSPPSPPIPATCNELLQEIIQSLYIPNPTIRLNQCYGPSQCDKGLTLIKQTSNKKQWEKKETSNKEKSENKKENEETSNVKQFEKTSNKKCVQTSNLKQPEITSNSNLKQAQETSNKRQCVRNFNKKISERTSNKNQNEKSFNREPFGNGKLKKDVDFKWVEDELNRFEIQNNTRMKMA</sequence>
<organism evidence="2 3">
    <name type="scientific">Diaphorina citri</name>
    <name type="common">Asian citrus psyllid</name>
    <dbReference type="NCBI Taxonomy" id="121845"/>
    <lineage>
        <taxon>Eukaryota</taxon>
        <taxon>Metazoa</taxon>
        <taxon>Ecdysozoa</taxon>
        <taxon>Arthropoda</taxon>
        <taxon>Hexapoda</taxon>
        <taxon>Insecta</taxon>
        <taxon>Pterygota</taxon>
        <taxon>Neoptera</taxon>
        <taxon>Paraneoptera</taxon>
        <taxon>Hemiptera</taxon>
        <taxon>Sternorrhyncha</taxon>
        <taxon>Psylloidea</taxon>
        <taxon>Psyllidae</taxon>
        <taxon>Diaphorininae</taxon>
        <taxon>Diaphorina</taxon>
    </lineage>
</organism>
<dbReference type="PaxDb" id="121845-A0A1S3DU37"/>
<accession>A0A1S3DU37</accession>
<dbReference type="RefSeq" id="XP_008488004.1">
    <property type="nucleotide sequence ID" value="XM_008489782.2"/>
</dbReference>
<feature type="region of interest" description="Disordered" evidence="1">
    <location>
        <begin position="161"/>
        <end position="262"/>
    </location>
</feature>
<keyword evidence="2" id="KW-1185">Reference proteome</keyword>
<feature type="compositionally biased region" description="Basic and acidic residues" evidence="1">
    <location>
        <begin position="236"/>
        <end position="252"/>
    </location>
</feature>
<feature type="compositionally biased region" description="Basic and acidic residues" evidence="1">
    <location>
        <begin position="164"/>
        <end position="184"/>
    </location>
</feature>
<protein>
    <submittedName>
        <fullName evidence="3">Uncharacterized protein LOC103524750</fullName>
    </submittedName>
</protein>
<feature type="compositionally biased region" description="Polar residues" evidence="1">
    <location>
        <begin position="198"/>
        <end position="227"/>
    </location>
</feature>
<dbReference type="KEGG" id="dci:103524750"/>